<evidence type="ECO:0000313" key="1">
    <source>
        <dbReference type="EMBL" id="KPL58562.1"/>
    </source>
</evidence>
<dbReference type="RefSeq" id="WP_060673436.1">
    <property type="nucleotide sequence ID" value="NZ_LIXZ01000014.1"/>
</dbReference>
<accession>A0A0N8GGI1</accession>
<gene>
    <name evidence="1" type="ORF">AM506_15680</name>
</gene>
<dbReference type="AlphaFoldDB" id="A0A0N8GGI1"/>
<evidence type="ECO:0000313" key="2">
    <source>
        <dbReference type="Proteomes" id="UP000050398"/>
    </source>
</evidence>
<dbReference type="Proteomes" id="UP000050398">
    <property type="component" value="Unassembled WGS sequence"/>
</dbReference>
<sequence length="59" mass="6691">MNGWTKWLVLGGLVLFLVPNRYRLLNLLLGNFVLRKFAVRAAMGIPGIRSKFIQGAFRS</sequence>
<reference evidence="1 2" key="1">
    <citation type="submission" date="2015-08" db="EMBL/GenBank/DDBJ databases">
        <title>Draft Genome Sequence of Bacillus vietnamensis UCD-SED5.</title>
        <authorList>
            <person name="Lee R.D."/>
            <person name="Jospin G."/>
            <person name="Lang J.M."/>
            <person name="Coil D.A."/>
            <person name="Eisen J.A."/>
        </authorList>
    </citation>
    <scope>NUCLEOTIDE SEQUENCE [LARGE SCALE GENOMIC DNA]</scope>
    <source>
        <strain evidence="1 2">UCD-SED5</strain>
    </source>
</reference>
<comment type="caution">
    <text evidence="1">The sequence shown here is derived from an EMBL/GenBank/DDBJ whole genome shotgun (WGS) entry which is preliminary data.</text>
</comment>
<dbReference type="PATRIC" id="fig|218284.4.peg.1332"/>
<organism evidence="1 2">
    <name type="scientific">Rossellomorea vietnamensis</name>
    <dbReference type="NCBI Taxonomy" id="218284"/>
    <lineage>
        <taxon>Bacteria</taxon>
        <taxon>Bacillati</taxon>
        <taxon>Bacillota</taxon>
        <taxon>Bacilli</taxon>
        <taxon>Bacillales</taxon>
        <taxon>Bacillaceae</taxon>
        <taxon>Rossellomorea</taxon>
    </lineage>
</organism>
<dbReference type="EMBL" id="LIXZ01000014">
    <property type="protein sequence ID" value="KPL58562.1"/>
    <property type="molecule type" value="Genomic_DNA"/>
</dbReference>
<protein>
    <submittedName>
        <fullName evidence="1">Uncharacterized protein</fullName>
    </submittedName>
</protein>
<proteinExistence type="predicted"/>
<name>A0A0N8GGI1_9BACI</name>